<dbReference type="AlphaFoldDB" id="A0A2S7F9C4"/>
<evidence type="ECO:0008006" key="5">
    <source>
        <dbReference type="Google" id="ProtNLM"/>
    </source>
</evidence>
<dbReference type="Proteomes" id="UP000238081">
    <property type="component" value="Unassembled WGS sequence"/>
</dbReference>
<dbReference type="EMBL" id="LRDH01000114">
    <property type="protein sequence ID" value="PPV13983.1"/>
    <property type="molecule type" value="Genomic_DNA"/>
</dbReference>
<evidence type="ECO:0000313" key="3">
    <source>
        <dbReference type="EMBL" id="PPV13983.1"/>
    </source>
</evidence>
<gene>
    <name evidence="3" type="ORF">AWN73_15085</name>
</gene>
<evidence type="ECO:0000313" key="4">
    <source>
        <dbReference type="Proteomes" id="UP000238081"/>
    </source>
</evidence>
<sequence length="255" mass="28267">MGFFDLKVTCSICNKETGLNRYQIANKGWICKDCFKKCGFNLATPIKKMTVEDIMNALDKNDENKRNFEQFNATKIIGNFEIDDNSKKWIINNKGLFSKNVVPKIFNYSDIVDFELLEDGESIAKGGLGRAVVGGVLFGGIGAVVGGITGKKKSKPVCNSLKIKITLNDINNSSVYVNFITTSVKKNSFIYKTEFDLAQKCLSTLQVITNGPTENVKESSTGSDADEILKFKNLLDQGIINEEEFEAKKKQLLGL</sequence>
<accession>A0A2S7F9C4</accession>
<protein>
    <recommendedName>
        <fullName evidence="5">DUF4428 domain-containing protein</fullName>
    </recommendedName>
</protein>
<dbReference type="RefSeq" id="WP_043665993.1">
    <property type="nucleotide sequence ID" value="NZ_JSEG01000020.1"/>
</dbReference>
<reference evidence="3 4" key="1">
    <citation type="submission" date="2016-01" db="EMBL/GenBank/DDBJ databases">
        <title>Characterization of the Clostridium difficile lineages that are prevalent in Hong Kong and China.</title>
        <authorList>
            <person name="Kwok J.S.-L."/>
            <person name="Lam W.-Y."/>
            <person name="Ip M."/>
            <person name="Chan T.-F."/>
            <person name="Hawkey P.M."/>
            <person name="Tsui S.K.-W."/>
        </authorList>
    </citation>
    <scope>NUCLEOTIDE SEQUENCE [LARGE SCALE GENOMIC DNA]</scope>
    <source>
        <strain evidence="3 4">300064</strain>
    </source>
</reference>
<dbReference type="InterPro" id="IPR027872">
    <property type="entry name" value="DUF4428"/>
</dbReference>
<dbReference type="Pfam" id="PF09851">
    <property type="entry name" value="SHOCT"/>
    <property type="match status" value="1"/>
</dbReference>
<comment type="caution">
    <text evidence="3">The sequence shown here is derived from an EMBL/GenBank/DDBJ whole genome shotgun (WGS) entry which is preliminary data.</text>
</comment>
<dbReference type="InterPro" id="IPR018649">
    <property type="entry name" value="SHOCT"/>
</dbReference>
<organism evidence="3 4">
    <name type="scientific">Clostridium butyricum</name>
    <dbReference type="NCBI Taxonomy" id="1492"/>
    <lineage>
        <taxon>Bacteria</taxon>
        <taxon>Bacillati</taxon>
        <taxon>Bacillota</taxon>
        <taxon>Clostridia</taxon>
        <taxon>Eubacteriales</taxon>
        <taxon>Clostridiaceae</taxon>
        <taxon>Clostridium</taxon>
    </lineage>
</organism>
<proteinExistence type="predicted"/>
<feature type="domain" description="DUF4428" evidence="2">
    <location>
        <begin position="9"/>
        <end position="54"/>
    </location>
</feature>
<dbReference type="Pfam" id="PF14471">
    <property type="entry name" value="DUF4428"/>
    <property type="match status" value="1"/>
</dbReference>
<evidence type="ECO:0000259" key="1">
    <source>
        <dbReference type="Pfam" id="PF09851"/>
    </source>
</evidence>
<name>A0A2S7F9C4_CLOBU</name>
<evidence type="ECO:0000259" key="2">
    <source>
        <dbReference type="Pfam" id="PF14471"/>
    </source>
</evidence>
<feature type="domain" description="SHOCT" evidence="1">
    <location>
        <begin position="226"/>
        <end position="253"/>
    </location>
</feature>